<feature type="region of interest" description="Disordered" evidence="7">
    <location>
        <begin position="75"/>
        <end position="196"/>
    </location>
</feature>
<evidence type="ECO:0000256" key="6">
    <source>
        <dbReference type="ARBA" id="ARBA00048336"/>
    </source>
</evidence>
<gene>
    <name evidence="9" type="ORF">CSUI_009833</name>
</gene>
<comment type="caution">
    <text evidence="9">The sequence shown here is derived from an EMBL/GenBank/DDBJ whole genome shotgun (WGS) entry which is preliminary data.</text>
</comment>
<evidence type="ECO:0000256" key="2">
    <source>
        <dbReference type="ARBA" id="ARBA00013081"/>
    </source>
</evidence>
<feature type="compositionally biased region" description="Low complexity" evidence="7">
    <location>
        <begin position="454"/>
        <end position="466"/>
    </location>
</feature>
<keyword evidence="3" id="KW-0378">Hydrolase</keyword>
<evidence type="ECO:0000256" key="5">
    <source>
        <dbReference type="ARBA" id="ARBA00047761"/>
    </source>
</evidence>
<protein>
    <recommendedName>
        <fullName evidence="2">protein-serine/threonine phosphatase</fullName>
        <ecNumber evidence="2">3.1.3.16</ecNumber>
    </recommendedName>
</protein>
<dbReference type="EMBL" id="MIGC01006123">
    <property type="protein sequence ID" value="PHJ16353.1"/>
    <property type="molecule type" value="Genomic_DNA"/>
</dbReference>
<dbReference type="SUPFAM" id="SSF56784">
    <property type="entry name" value="HAD-like"/>
    <property type="match status" value="1"/>
</dbReference>
<proteinExistence type="predicted"/>
<comment type="subcellular location">
    <subcellularLocation>
        <location evidence="1">Nucleus</location>
    </subcellularLocation>
</comment>
<feature type="compositionally biased region" description="Basic and acidic residues" evidence="7">
    <location>
        <begin position="592"/>
        <end position="607"/>
    </location>
</feature>
<evidence type="ECO:0000256" key="3">
    <source>
        <dbReference type="ARBA" id="ARBA00022801"/>
    </source>
</evidence>
<feature type="compositionally biased region" description="Polar residues" evidence="7">
    <location>
        <begin position="489"/>
        <end position="498"/>
    </location>
</feature>
<dbReference type="PROSITE" id="PS50969">
    <property type="entry name" value="FCP1"/>
    <property type="match status" value="1"/>
</dbReference>
<dbReference type="Pfam" id="PF03031">
    <property type="entry name" value="NIF"/>
    <property type="match status" value="1"/>
</dbReference>
<dbReference type="Gene3D" id="3.40.50.1000">
    <property type="entry name" value="HAD superfamily/HAD-like"/>
    <property type="match status" value="1"/>
</dbReference>
<dbReference type="InterPro" id="IPR004274">
    <property type="entry name" value="FCP1_dom"/>
</dbReference>
<reference evidence="9 10" key="1">
    <citation type="journal article" date="2017" name="Int. J. Parasitol.">
        <title>The genome of the protozoan parasite Cystoisospora suis and a reverse vaccinology approach to identify vaccine candidates.</title>
        <authorList>
            <person name="Palmieri N."/>
            <person name="Shrestha A."/>
            <person name="Ruttkowski B."/>
            <person name="Beck T."/>
            <person name="Vogl C."/>
            <person name="Tomley F."/>
            <person name="Blake D.P."/>
            <person name="Joachim A."/>
        </authorList>
    </citation>
    <scope>NUCLEOTIDE SEQUENCE [LARGE SCALE GENOMIC DNA]</scope>
    <source>
        <strain evidence="9 10">Wien I</strain>
    </source>
</reference>
<evidence type="ECO:0000313" key="9">
    <source>
        <dbReference type="EMBL" id="PHJ16353.1"/>
    </source>
</evidence>
<dbReference type="PANTHER" id="PTHR23081:SF36">
    <property type="entry name" value="RNA POLYMERASE II SUBUNIT A C-TERMINAL DOMAIN PHOSPHATASE"/>
    <property type="match status" value="1"/>
</dbReference>
<accession>A0A2C6KIY1</accession>
<sequence length="794" mass="83947">MSRCRETRPGMPCGSQIGVPHSTDWGTAVFQSTRDFPGPSIPLAIPAAHFFPALPTDSTSSAASVSAPGFARCSAGGPGDGPVPYRPPLLDTPKVGRGGQERTDEAWDTGRRRSRSREPSYGMDSGTAASARGFSVRGRHPGTAGAGDVRSRGQGSKHLRTSAATPAEPGIPHRHVASGRPYDSQQNQDYNSTAHQSGVKNGVLYRPSEAELQGFGFTHTRGLAAGDPGGGSDLLSKDVRGRTEQSPDCEGVSASMPVSQRPLLHRRTSLYADQIIDYHTGKLCPKRVKAAFMSVAQSVNLPHLVMPRWGHTAFAPSTTGMEVPAQFVCVTGGSGGGASLVNAGVWHHGSFVKPPVETATAWNHPGVPLGTELRPGDGESAMLDMSEVSSDESDEEMEDGEVEEARKRARPSRQRSGPGTQAPSSSWTTEPLSFQDGGAPDPDKGRVSLSVRPETAAASTSSSEKAPLWDPIVAKDLAAEAEHEKHSDVLQQQRSQTEGKVHPGPSSLLGPAPQRNAAALWPSASGVFGTQFGSSTGGSTSSVPVPASASPSAGEPGTETRSEGRTGRGESAVASNQAADTQLSSPSGAGEETERSLSRPRPTDPRLARQLKQRQQQSDSGQAASAEASSSAAPSGAAPLAAALSESSTNAAVPGVMRYVSTFDGSTIEMKNPPEPPAPGTLPAGLEQTCVARGKLPLLLDLDNTLLHAQAAAVTGCDVRLQDWLDSYGEPELYRFELPCNRKTYYMKLRPYLRTFLKQLEPFYEMSVYTNATQEYADIVVAILDEDRQLFRDR</sequence>
<evidence type="ECO:0000256" key="4">
    <source>
        <dbReference type="ARBA" id="ARBA00023242"/>
    </source>
</evidence>
<dbReference type="InterPro" id="IPR039189">
    <property type="entry name" value="Fcp1"/>
</dbReference>
<name>A0A2C6KIY1_9APIC</name>
<dbReference type="AlphaFoldDB" id="A0A2C6KIY1"/>
<feature type="compositionally biased region" description="Polar residues" evidence="7">
    <location>
        <begin position="573"/>
        <end position="587"/>
    </location>
</feature>
<comment type="catalytic activity">
    <reaction evidence="6">
        <text>O-phospho-L-threonyl-[protein] + H2O = L-threonyl-[protein] + phosphate</text>
        <dbReference type="Rhea" id="RHEA:47004"/>
        <dbReference type="Rhea" id="RHEA-COMP:11060"/>
        <dbReference type="Rhea" id="RHEA-COMP:11605"/>
        <dbReference type="ChEBI" id="CHEBI:15377"/>
        <dbReference type="ChEBI" id="CHEBI:30013"/>
        <dbReference type="ChEBI" id="CHEBI:43474"/>
        <dbReference type="ChEBI" id="CHEBI:61977"/>
        <dbReference type="EC" id="3.1.3.16"/>
    </reaction>
</comment>
<feature type="compositionally biased region" description="Basic and acidic residues" evidence="7">
    <location>
        <begin position="235"/>
        <end position="245"/>
    </location>
</feature>
<evidence type="ECO:0000256" key="1">
    <source>
        <dbReference type="ARBA" id="ARBA00004123"/>
    </source>
</evidence>
<dbReference type="GeneID" id="94433153"/>
<evidence type="ECO:0000259" key="8">
    <source>
        <dbReference type="PROSITE" id="PS50969"/>
    </source>
</evidence>
<feature type="compositionally biased region" description="Basic and acidic residues" evidence="7">
    <location>
        <begin position="477"/>
        <end position="488"/>
    </location>
</feature>
<feature type="compositionally biased region" description="Acidic residues" evidence="7">
    <location>
        <begin position="389"/>
        <end position="402"/>
    </location>
</feature>
<dbReference type="OrthoDB" id="10249888at2759"/>
<feature type="region of interest" description="Disordered" evidence="7">
    <location>
        <begin position="223"/>
        <end position="256"/>
    </location>
</feature>
<dbReference type="InterPro" id="IPR023214">
    <property type="entry name" value="HAD_sf"/>
</dbReference>
<evidence type="ECO:0000256" key="7">
    <source>
        <dbReference type="SAM" id="MobiDB-lite"/>
    </source>
</evidence>
<dbReference type="PANTHER" id="PTHR23081">
    <property type="entry name" value="RNA POLYMERASE II CTD PHOSPHATASE"/>
    <property type="match status" value="1"/>
</dbReference>
<dbReference type="Proteomes" id="UP000221165">
    <property type="component" value="Unassembled WGS sequence"/>
</dbReference>
<dbReference type="EC" id="3.1.3.16" evidence="2"/>
<evidence type="ECO:0000313" key="10">
    <source>
        <dbReference type="Proteomes" id="UP000221165"/>
    </source>
</evidence>
<dbReference type="RefSeq" id="XP_067918082.1">
    <property type="nucleotide sequence ID" value="XM_068069942.1"/>
</dbReference>
<feature type="compositionally biased region" description="Low complexity" evidence="7">
    <location>
        <begin position="525"/>
        <end position="557"/>
    </location>
</feature>
<dbReference type="VEuPathDB" id="ToxoDB:CSUI_009833"/>
<dbReference type="GO" id="GO:0005634">
    <property type="term" value="C:nucleus"/>
    <property type="evidence" value="ECO:0007669"/>
    <property type="project" value="UniProtKB-SubCell"/>
</dbReference>
<comment type="catalytic activity">
    <reaction evidence="5">
        <text>O-phospho-L-seryl-[protein] + H2O = L-seryl-[protein] + phosphate</text>
        <dbReference type="Rhea" id="RHEA:20629"/>
        <dbReference type="Rhea" id="RHEA-COMP:9863"/>
        <dbReference type="Rhea" id="RHEA-COMP:11604"/>
        <dbReference type="ChEBI" id="CHEBI:15377"/>
        <dbReference type="ChEBI" id="CHEBI:29999"/>
        <dbReference type="ChEBI" id="CHEBI:43474"/>
        <dbReference type="ChEBI" id="CHEBI:83421"/>
        <dbReference type="EC" id="3.1.3.16"/>
    </reaction>
</comment>
<feature type="compositionally biased region" description="Low complexity" evidence="7">
    <location>
        <begin position="617"/>
        <end position="632"/>
    </location>
</feature>
<organism evidence="9 10">
    <name type="scientific">Cystoisospora suis</name>
    <dbReference type="NCBI Taxonomy" id="483139"/>
    <lineage>
        <taxon>Eukaryota</taxon>
        <taxon>Sar</taxon>
        <taxon>Alveolata</taxon>
        <taxon>Apicomplexa</taxon>
        <taxon>Conoidasida</taxon>
        <taxon>Coccidia</taxon>
        <taxon>Eucoccidiorida</taxon>
        <taxon>Eimeriorina</taxon>
        <taxon>Sarcocystidae</taxon>
        <taxon>Cystoisospora</taxon>
    </lineage>
</organism>
<feature type="compositionally biased region" description="Basic and acidic residues" evidence="7">
    <location>
        <begin position="99"/>
        <end position="111"/>
    </location>
</feature>
<dbReference type="InterPro" id="IPR036412">
    <property type="entry name" value="HAD-like_sf"/>
</dbReference>
<feature type="domain" description="FCP1 homology" evidence="8">
    <location>
        <begin position="691"/>
        <end position="794"/>
    </location>
</feature>
<keyword evidence="10" id="KW-1185">Reference proteome</keyword>
<keyword evidence="4" id="KW-0539">Nucleus</keyword>
<feature type="compositionally biased region" description="Basic and acidic residues" evidence="7">
    <location>
        <begin position="558"/>
        <end position="568"/>
    </location>
</feature>
<dbReference type="GO" id="GO:0008420">
    <property type="term" value="F:RNA polymerase II CTD heptapeptide repeat phosphatase activity"/>
    <property type="evidence" value="ECO:0007669"/>
    <property type="project" value="InterPro"/>
</dbReference>
<feature type="compositionally biased region" description="Polar residues" evidence="7">
    <location>
        <begin position="414"/>
        <end position="432"/>
    </location>
</feature>
<feature type="compositionally biased region" description="Polar residues" evidence="7">
    <location>
        <begin position="183"/>
        <end position="196"/>
    </location>
</feature>
<feature type="region of interest" description="Disordered" evidence="7">
    <location>
        <begin position="361"/>
        <end position="632"/>
    </location>
</feature>